<accession>A0A5B8CAL7</accession>
<sequence length="60" mass="6602">MKRLFSVVSPAPLARMTTIAFLPTDLKQYISESTVRINSASVQPDQQQANADCHRVGRVG</sequence>
<dbReference type="AlphaFoldDB" id="A0A5B8CAL7"/>
<feature type="region of interest" description="Disordered" evidence="1">
    <location>
        <begin position="40"/>
        <end position="60"/>
    </location>
</feature>
<reference evidence="2 3" key="1">
    <citation type="submission" date="2019-06" db="EMBL/GenBank/DDBJ databases">
        <title>Genome organization and adaptive potential of archetypical organophosphate degarding Sphingobium fuliginis ATCC 27551.</title>
        <authorList>
            <person name="Sarwar A."/>
            <person name="Parthasarathy S."/>
            <person name="Singh C."/>
            <person name="Siddavattam D."/>
        </authorList>
    </citation>
    <scope>NUCLEOTIDE SEQUENCE [LARGE SCALE GENOMIC DNA]</scope>
    <source>
        <strain evidence="2 3">ATCC 27551</strain>
    </source>
</reference>
<protein>
    <submittedName>
        <fullName evidence="2">Uncharacterized protein</fullName>
    </submittedName>
</protein>
<dbReference type="RefSeq" id="WP_140041690.1">
    <property type="nucleotide sequence ID" value="NZ_CP041016.1"/>
</dbReference>
<name>A0A5B8CAL7_SPHSA</name>
<organism evidence="2 3">
    <name type="scientific">Sphingobium fuliginis ATCC 27551</name>
    <dbReference type="NCBI Taxonomy" id="1208342"/>
    <lineage>
        <taxon>Bacteria</taxon>
        <taxon>Pseudomonadati</taxon>
        <taxon>Pseudomonadota</taxon>
        <taxon>Alphaproteobacteria</taxon>
        <taxon>Sphingomonadales</taxon>
        <taxon>Sphingomonadaceae</taxon>
        <taxon>Sphingobium</taxon>
    </lineage>
</organism>
<dbReference type="EMBL" id="CP041016">
    <property type="protein sequence ID" value="QDC36514.1"/>
    <property type="molecule type" value="Genomic_DNA"/>
</dbReference>
<gene>
    <name evidence="2" type="ORF">FIL70_03900</name>
</gene>
<evidence type="ECO:0000256" key="1">
    <source>
        <dbReference type="SAM" id="MobiDB-lite"/>
    </source>
</evidence>
<dbReference type="Proteomes" id="UP000311469">
    <property type="component" value="Chromosome cSF1"/>
</dbReference>
<evidence type="ECO:0000313" key="2">
    <source>
        <dbReference type="EMBL" id="QDC36514.1"/>
    </source>
</evidence>
<feature type="compositionally biased region" description="Polar residues" evidence="1">
    <location>
        <begin position="40"/>
        <end position="50"/>
    </location>
</feature>
<dbReference type="KEGG" id="sufl:FIL70_03900"/>
<proteinExistence type="predicted"/>
<evidence type="ECO:0000313" key="3">
    <source>
        <dbReference type="Proteomes" id="UP000311469"/>
    </source>
</evidence>